<feature type="domain" description="TRSP" evidence="1">
    <location>
        <begin position="315"/>
        <end position="433"/>
    </location>
</feature>
<reference evidence="3 4" key="1">
    <citation type="submission" date="2018-10" db="EMBL/GenBank/DDBJ databases">
        <title>Cohnella sp. M2MS4P-1, whole genome shotgun sequence.</title>
        <authorList>
            <person name="Tuo L."/>
        </authorList>
    </citation>
    <scope>NUCLEOTIDE SEQUENCE [LARGE SCALE GENOMIC DNA]</scope>
    <source>
        <strain evidence="3 4">M2MS4P-1</strain>
    </source>
</reference>
<dbReference type="EMBL" id="RBZM01000009">
    <property type="protein sequence ID" value="RKP48835.1"/>
    <property type="molecule type" value="Genomic_DNA"/>
</dbReference>
<dbReference type="RefSeq" id="WP_120978973.1">
    <property type="nucleotide sequence ID" value="NZ_RBZM01000009.1"/>
</dbReference>
<keyword evidence="4" id="KW-1185">Reference proteome</keyword>
<dbReference type="Gene3D" id="3.40.50.2020">
    <property type="match status" value="1"/>
</dbReference>
<dbReference type="InterPro" id="IPR029057">
    <property type="entry name" value="PRTase-like"/>
</dbReference>
<sequence>MTNITSPVCSPKSSGRERLYKIADGLEVGVSVVANPYGIGLDRLFGMAARINKKRAFLFVSKLLGKHIAVHPALSLASGALLGDLYSRLVLHRQAEVSAEQMQEAIDDRHRADELYSRLMANKIKLEEPTLFIGFAETATALGHSMFEAFEGSAAYLHTTRETVGGQEPLIQFEEEHSHATAHRCYVRDEDLFRKASKVVLVDDEITTGRTSLNIIKELHEAFGHRDFVVASLLDWRSAEDRESFAALEQELGIGIRCLALVEGVIEVKGSPVAEKAAVNSAPDVTDDFVIRKLDVSRLFKHREGDDEPAYLWHTGRFGIEASEGDSLKREVELAAAELAAHRTSRRSVCIGTGEFMYVPMRIAALMGEGVVFQSTTRSPIHPLRDESYAITSAYRFDSVDDAEVPNFVYNIEPGQYDEAFVFVEREYTAAQGDSFESTLSRLGIPVVHLVVFGIADGASEVTA</sequence>
<dbReference type="InterPro" id="IPR011214">
    <property type="entry name" value="UCP020967"/>
</dbReference>
<dbReference type="PIRSF" id="PIRSF020967">
    <property type="entry name" value="UCP020967"/>
    <property type="match status" value="1"/>
</dbReference>
<dbReference type="InterPro" id="IPR000836">
    <property type="entry name" value="PRTase_dom"/>
</dbReference>
<feature type="domain" description="Orotate phosphoribosyltransferase-like" evidence="2">
    <location>
        <begin position="44"/>
        <end position="264"/>
    </location>
</feature>
<proteinExistence type="predicted"/>
<dbReference type="OrthoDB" id="56827at2"/>
<protein>
    <submittedName>
        <fullName evidence="3">Phosphoribosyltransferase</fullName>
    </submittedName>
</protein>
<evidence type="ECO:0000259" key="1">
    <source>
        <dbReference type="Pfam" id="PF12500"/>
    </source>
</evidence>
<keyword evidence="3" id="KW-0808">Transferase</keyword>
<evidence type="ECO:0000313" key="3">
    <source>
        <dbReference type="EMBL" id="RKP48835.1"/>
    </source>
</evidence>
<evidence type="ECO:0000313" key="4">
    <source>
        <dbReference type="Proteomes" id="UP000282076"/>
    </source>
</evidence>
<dbReference type="InterPro" id="IPR041688">
    <property type="entry name" value="PRTase_2"/>
</dbReference>
<keyword evidence="3" id="KW-0328">Glycosyltransferase</keyword>
<dbReference type="CDD" id="cd06223">
    <property type="entry name" value="PRTases_typeI"/>
    <property type="match status" value="1"/>
</dbReference>
<dbReference type="InterPro" id="IPR022537">
    <property type="entry name" value="TRSP_dom"/>
</dbReference>
<name>A0A494XDK2_9BACL</name>
<dbReference type="Pfam" id="PF15609">
    <property type="entry name" value="PRTase_2"/>
    <property type="match status" value="1"/>
</dbReference>
<organism evidence="3 4">
    <name type="scientific">Cohnella endophytica</name>
    <dbReference type="NCBI Taxonomy" id="2419778"/>
    <lineage>
        <taxon>Bacteria</taxon>
        <taxon>Bacillati</taxon>
        <taxon>Bacillota</taxon>
        <taxon>Bacilli</taxon>
        <taxon>Bacillales</taxon>
        <taxon>Paenibacillaceae</taxon>
        <taxon>Cohnella</taxon>
    </lineage>
</organism>
<dbReference type="Pfam" id="PF12500">
    <property type="entry name" value="TRSP"/>
    <property type="match status" value="1"/>
</dbReference>
<evidence type="ECO:0000259" key="2">
    <source>
        <dbReference type="Pfam" id="PF15609"/>
    </source>
</evidence>
<dbReference type="AlphaFoldDB" id="A0A494XDK2"/>
<dbReference type="Proteomes" id="UP000282076">
    <property type="component" value="Unassembled WGS sequence"/>
</dbReference>
<dbReference type="GO" id="GO:0016757">
    <property type="term" value="F:glycosyltransferase activity"/>
    <property type="evidence" value="ECO:0007669"/>
    <property type="project" value="UniProtKB-KW"/>
</dbReference>
<comment type="caution">
    <text evidence="3">The sequence shown here is derived from an EMBL/GenBank/DDBJ whole genome shotgun (WGS) entry which is preliminary data.</text>
</comment>
<dbReference type="SUPFAM" id="SSF53271">
    <property type="entry name" value="PRTase-like"/>
    <property type="match status" value="1"/>
</dbReference>
<accession>A0A494XDK2</accession>
<gene>
    <name evidence="3" type="ORF">D7Z26_20900</name>
</gene>